<gene>
    <name evidence="13" type="ORF">DFR39_105149</name>
</gene>
<evidence type="ECO:0000259" key="12">
    <source>
        <dbReference type="Pfam" id="PF13609"/>
    </source>
</evidence>
<dbReference type="CDD" id="cd00342">
    <property type="entry name" value="gram_neg_porins"/>
    <property type="match status" value="1"/>
</dbReference>
<keyword evidence="8" id="KW-0626">Porin</keyword>
<dbReference type="PANTHER" id="PTHR34501:SF9">
    <property type="entry name" value="MAJOR OUTER MEMBRANE PROTEIN P.IA"/>
    <property type="match status" value="1"/>
</dbReference>
<dbReference type="GO" id="GO:0015288">
    <property type="term" value="F:porin activity"/>
    <property type="evidence" value="ECO:0007669"/>
    <property type="project" value="UniProtKB-KW"/>
</dbReference>
<comment type="subunit">
    <text evidence="2">Homotrimer.</text>
</comment>
<evidence type="ECO:0000256" key="9">
    <source>
        <dbReference type="ARBA" id="ARBA00023136"/>
    </source>
</evidence>
<dbReference type="InterPro" id="IPR050298">
    <property type="entry name" value="Gram-neg_bact_OMP"/>
</dbReference>
<evidence type="ECO:0000313" key="13">
    <source>
        <dbReference type="EMBL" id="TDP09311.1"/>
    </source>
</evidence>
<evidence type="ECO:0000256" key="11">
    <source>
        <dbReference type="SAM" id="SignalP"/>
    </source>
</evidence>
<evidence type="ECO:0000256" key="3">
    <source>
        <dbReference type="ARBA" id="ARBA00022448"/>
    </source>
</evidence>
<evidence type="ECO:0000256" key="8">
    <source>
        <dbReference type="ARBA" id="ARBA00023114"/>
    </source>
</evidence>
<reference evidence="13 14" key="1">
    <citation type="submission" date="2019-03" db="EMBL/GenBank/DDBJ databases">
        <title>Genomic Encyclopedia of Type Strains, Phase IV (KMG-IV): sequencing the most valuable type-strain genomes for metagenomic binning, comparative biology and taxonomic classification.</title>
        <authorList>
            <person name="Goeker M."/>
        </authorList>
    </citation>
    <scope>NUCLEOTIDE SEQUENCE [LARGE SCALE GENOMIC DNA]</scope>
    <source>
        <strain evidence="13 14">DSM 25082</strain>
    </source>
</reference>
<keyword evidence="5" id="KW-0812">Transmembrane</keyword>
<feature type="domain" description="Porin" evidence="12">
    <location>
        <begin position="8"/>
        <end position="301"/>
    </location>
</feature>
<dbReference type="InterPro" id="IPR023614">
    <property type="entry name" value="Porin_dom_sf"/>
</dbReference>
<feature type="chain" id="PRO_5020773636" evidence="11">
    <location>
        <begin position="21"/>
        <end position="334"/>
    </location>
</feature>
<dbReference type="Gene3D" id="2.40.160.10">
    <property type="entry name" value="Porin"/>
    <property type="match status" value="1"/>
</dbReference>
<comment type="subcellular location">
    <subcellularLocation>
        <location evidence="1">Cell outer membrane</location>
        <topology evidence="1">Multi-pass membrane protein</topology>
    </subcellularLocation>
</comment>
<accession>A0A4R6N2I5</accession>
<dbReference type="InterPro" id="IPR002299">
    <property type="entry name" value="Porin_Neis"/>
</dbReference>
<dbReference type="Pfam" id="PF13609">
    <property type="entry name" value="Porin_4"/>
    <property type="match status" value="1"/>
</dbReference>
<keyword evidence="3" id="KW-0813">Transport</keyword>
<keyword evidence="9" id="KW-0472">Membrane</keyword>
<evidence type="ECO:0000256" key="5">
    <source>
        <dbReference type="ARBA" id="ARBA00022692"/>
    </source>
</evidence>
<feature type="signal peptide" evidence="11">
    <location>
        <begin position="1"/>
        <end position="20"/>
    </location>
</feature>
<keyword evidence="7" id="KW-0406">Ion transport</keyword>
<dbReference type="AlphaFoldDB" id="A0A4R6N2I5"/>
<keyword evidence="6 11" id="KW-0732">Signal</keyword>
<dbReference type="PRINTS" id="PR00184">
    <property type="entry name" value="NEISSPPORIN"/>
</dbReference>
<evidence type="ECO:0000256" key="4">
    <source>
        <dbReference type="ARBA" id="ARBA00022452"/>
    </source>
</evidence>
<dbReference type="GO" id="GO:0006811">
    <property type="term" value="P:monoatomic ion transport"/>
    <property type="evidence" value="ECO:0007669"/>
    <property type="project" value="UniProtKB-KW"/>
</dbReference>
<dbReference type="RefSeq" id="WP_133603932.1">
    <property type="nucleotide sequence ID" value="NZ_JAUFPJ010000003.1"/>
</dbReference>
<evidence type="ECO:0000256" key="6">
    <source>
        <dbReference type="ARBA" id="ARBA00022729"/>
    </source>
</evidence>
<dbReference type="SUPFAM" id="SSF56935">
    <property type="entry name" value="Porins"/>
    <property type="match status" value="1"/>
</dbReference>
<keyword evidence="4" id="KW-1134">Transmembrane beta strand</keyword>
<comment type="caution">
    <text evidence="13">The sequence shown here is derived from an EMBL/GenBank/DDBJ whole genome shotgun (WGS) entry which is preliminary data.</text>
</comment>
<dbReference type="Proteomes" id="UP000295357">
    <property type="component" value="Unassembled WGS sequence"/>
</dbReference>
<dbReference type="EMBL" id="SNXE01000005">
    <property type="protein sequence ID" value="TDP09311.1"/>
    <property type="molecule type" value="Genomic_DNA"/>
</dbReference>
<keyword evidence="14" id="KW-1185">Reference proteome</keyword>
<dbReference type="PANTHER" id="PTHR34501">
    <property type="entry name" value="PROTEIN YDDL-RELATED"/>
    <property type="match status" value="1"/>
</dbReference>
<evidence type="ECO:0000256" key="7">
    <source>
        <dbReference type="ARBA" id="ARBA00023065"/>
    </source>
</evidence>
<name>A0A4R6N2I5_9BURK</name>
<dbReference type="GO" id="GO:0046930">
    <property type="term" value="C:pore complex"/>
    <property type="evidence" value="ECO:0007669"/>
    <property type="project" value="UniProtKB-KW"/>
</dbReference>
<organism evidence="13 14">
    <name type="scientific">Roseateles asaccharophilus</name>
    <dbReference type="NCBI Taxonomy" id="582607"/>
    <lineage>
        <taxon>Bacteria</taxon>
        <taxon>Pseudomonadati</taxon>
        <taxon>Pseudomonadota</taxon>
        <taxon>Betaproteobacteria</taxon>
        <taxon>Burkholderiales</taxon>
        <taxon>Sphaerotilaceae</taxon>
        <taxon>Roseateles</taxon>
    </lineage>
</organism>
<dbReference type="GO" id="GO:0009279">
    <property type="term" value="C:cell outer membrane"/>
    <property type="evidence" value="ECO:0007669"/>
    <property type="project" value="UniProtKB-SubCell"/>
</dbReference>
<proteinExistence type="predicted"/>
<evidence type="ECO:0000256" key="2">
    <source>
        <dbReference type="ARBA" id="ARBA00011233"/>
    </source>
</evidence>
<protein>
    <submittedName>
        <fullName evidence="13">Putative porin</fullName>
    </submittedName>
</protein>
<evidence type="ECO:0000256" key="1">
    <source>
        <dbReference type="ARBA" id="ARBA00004571"/>
    </source>
</evidence>
<dbReference type="InterPro" id="IPR033900">
    <property type="entry name" value="Gram_neg_porin_domain"/>
</dbReference>
<sequence length="334" mass="35128">MKKSMIVLAVLSSMAGVAAAQSSVTLFGGVDLNARYNKGGGKTLKTMGTDGIYSSRWGLRGVEDLGGGLKAGFWLESAINPDDGTTNSSRFWHRRASVSLMGDFGEVRLGRYLTNQFTGFADFDPFGTNGVGDSNKLTDTLGSGVTSTVRADNIVGYFLPSNLGGFYGSAEISAGEGQTSPAANNKFMGFRLGYAQGPVNVSFAFANSDPDTSNTDYKRTTFGASYDLKVVKLMGFYQTNKFGARKQNIGLVGATAPLGNGTIRASYAQSSLATQLAVGYVYDLSKRTALYGSVARVTNDNGTTSAVKVAGPSAWVIRAGQDNGGVEVGVRHTF</sequence>
<evidence type="ECO:0000313" key="14">
    <source>
        <dbReference type="Proteomes" id="UP000295357"/>
    </source>
</evidence>
<dbReference type="OrthoDB" id="6975458at2"/>
<keyword evidence="10" id="KW-0998">Cell outer membrane</keyword>
<evidence type="ECO:0000256" key="10">
    <source>
        <dbReference type="ARBA" id="ARBA00023237"/>
    </source>
</evidence>